<dbReference type="EMBL" id="JAEACU010000007">
    <property type="protein sequence ID" value="KAH7521906.1"/>
    <property type="molecule type" value="Genomic_DNA"/>
</dbReference>
<sequence>MIADEAEITDSDLEVMPEEPEGITSKFHSMRSRERTIHKHFEKRMECAGLHHALTLQIQGCPITADYYVLPIATYPIVLGLANTVNIREVHGFLFWVGYYRKFIKHFGGIIAPLTKLLSKEGFKWTQECDEAFQQLKMALTTAPILALPDFSQPFVIECNPSGNGIGAVLSQNDKPFAYFSQALQVTWMKTILPSFDDVEDQNEA</sequence>
<dbReference type="GO" id="GO:0003824">
    <property type="term" value="F:catalytic activity"/>
    <property type="evidence" value="ECO:0007669"/>
    <property type="project" value="UniProtKB-KW"/>
</dbReference>
<dbReference type="InterPro" id="IPR043502">
    <property type="entry name" value="DNA/RNA_pol_sf"/>
</dbReference>
<reference evidence="3" key="1">
    <citation type="journal article" date="2021" name="Front. Plant Sci.">
        <title>Chromosome-Scale Genome Assembly for Chinese Sour Jujube and Insights Into Its Genome Evolution and Domestication Signature.</title>
        <authorList>
            <person name="Shen L.-Y."/>
            <person name="Luo H."/>
            <person name="Wang X.-L."/>
            <person name="Wang X.-M."/>
            <person name="Qiu X.-J."/>
            <person name="Liu H."/>
            <person name="Zhou S.-S."/>
            <person name="Jia K.-H."/>
            <person name="Nie S."/>
            <person name="Bao Y.-T."/>
            <person name="Zhang R.-G."/>
            <person name="Yun Q.-Z."/>
            <person name="Chai Y.-H."/>
            <person name="Lu J.-Y."/>
            <person name="Li Y."/>
            <person name="Zhao S.-W."/>
            <person name="Mao J.-F."/>
            <person name="Jia S.-G."/>
            <person name="Mao Y.-M."/>
        </authorList>
    </citation>
    <scope>NUCLEOTIDE SEQUENCE</scope>
    <source>
        <strain evidence="3">AT0</strain>
        <tissue evidence="3">Leaf</tissue>
    </source>
</reference>
<dbReference type="Gene3D" id="3.30.70.270">
    <property type="match status" value="1"/>
</dbReference>
<keyword evidence="1" id="KW-0511">Multifunctional enzyme</keyword>
<proteinExistence type="predicted"/>
<comment type="caution">
    <text evidence="3">The sequence shown here is derived from an EMBL/GenBank/DDBJ whole genome shotgun (WGS) entry which is preliminary data.</text>
</comment>
<evidence type="ECO:0000259" key="2">
    <source>
        <dbReference type="Pfam" id="PF17919"/>
    </source>
</evidence>
<accession>A0A978V3H3</accession>
<dbReference type="SUPFAM" id="SSF56672">
    <property type="entry name" value="DNA/RNA polymerases"/>
    <property type="match status" value="1"/>
</dbReference>
<gene>
    <name evidence="3" type="ORF">FEM48_Zijuj07G0081600</name>
</gene>
<evidence type="ECO:0000256" key="1">
    <source>
        <dbReference type="ARBA" id="ARBA00023268"/>
    </source>
</evidence>
<dbReference type="AlphaFoldDB" id="A0A978V3H3"/>
<feature type="domain" description="Reverse transcriptase/retrotransposon-derived protein RNase H-like" evidence="2">
    <location>
        <begin position="125"/>
        <end position="185"/>
    </location>
</feature>
<dbReference type="InterPro" id="IPR041577">
    <property type="entry name" value="RT_RNaseH_2"/>
</dbReference>
<dbReference type="Pfam" id="PF17919">
    <property type="entry name" value="RT_RNaseH_2"/>
    <property type="match status" value="1"/>
</dbReference>
<dbReference type="PANTHER" id="PTHR37984:SF5">
    <property type="entry name" value="PROTEIN NYNRIN-LIKE"/>
    <property type="match status" value="1"/>
</dbReference>
<dbReference type="FunFam" id="3.30.70.270:FF:000020">
    <property type="entry name" value="Transposon Tf2-6 polyprotein-like Protein"/>
    <property type="match status" value="1"/>
</dbReference>
<dbReference type="Proteomes" id="UP000813462">
    <property type="component" value="Unassembled WGS sequence"/>
</dbReference>
<dbReference type="PANTHER" id="PTHR37984">
    <property type="entry name" value="PROTEIN CBG26694"/>
    <property type="match status" value="1"/>
</dbReference>
<evidence type="ECO:0000313" key="4">
    <source>
        <dbReference type="Proteomes" id="UP000813462"/>
    </source>
</evidence>
<organism evidence="3 4">
    <name type="scientific">Ziziphus jujuba var. spinosa</name>
    <dbReference type="NCBI Taxonomy" id="714518"/>
    <lineage>
        <taxon>Eukaryota</taxon>
        <taxon>Viridiplantae</taxon>
        <taxon>Streptophyta</taxon>
        <taxon>Embryophyta</taxon>
        <taxon>Tracheophyta</taxon>
        <taxon>Spermatophyta</taxon>
        <taxon>Magnoliopsida</taxon>
        <taxon>eudicotyledons</taxon>
        <taxon>Gunneridae</taxon>
        <taxon>Pentapetalae</taxon>
        <taxon>rosids</taxon>
        <taxon>fabids</taxon>
        <taxon>Rosales</taxon>
        <taxon>Rhamnaceae</taxon>
        <taxon>Paliureae</taxon>
        <taxon>Ziziphus</taxon>
    </lineage>
</organism>
<name>A0A978V3H3_ZIZJJ</name>
<evidence type="ECO:0000313" key="3">
    <source>
        <dbReference type="EMBL" id="KAH7521906.1"/>
    </source>
</evidence>
<dbReference type="InterPro" id="IPR043128">
    <property type="entry name" value="Rev_trsase/Diguanyl_cyclase"/>
</dbReference>
<protein>
    <recommendedName>
        <fullName evidence="2">Reverse transcriptase/retrotransposon-derived protein RNase H-like domain-containing protein</fullName>
    </recommendedName>
</protein>
<dbReference type="InterPro" id="IPR050951">
    <property type="entry name" value="Retrovirus_Pol_polyprotein"/>
</dbReference>